<dbReference type="WBParaSite" id="nRc.2.0.1.t28457-RA">
    <property type="protein sequence ID" value="nRc.2.0.1.t28457-RA"/>
    <property type="gene ID" value="nRc.2.0.1.g28457"/>
</dbReference>
<organism evidence="8 9">
    <name type="scientific">Romanomermis culicivorax</name>
    <name type="common">Nematode worm</name>
    <dbReference type="NCBI Taxonomy" id="13658"/>
    <lineage>
        <taxon>Eukaryota</taxon>
        <taxon>Metazoa</taxon>
        <taxon>Ecdysozoa</taxon>
        <taxon>Nematoda</taxon>
        <taxon>Enoplea</taxon>
        <taxon>Dorylaimia</taxon>
        <taxon>Mermithida</taxon>
        <taxon>Mermithoidea</taxon>
        <taxon>Mermithidae</taxon>
        <taxon>Romanomermis</taxon>
    </lineage>
</organism>
<proteinExistence type="inferred from homology"/>
<evidence type="ECO:0000256" key="5">
    <source>
        <dbReference type="ARBA" id="ARBA00022933"/>
    </source>
</evidence>
<keyword evidence="3" id="KW-0732">Signal</keyword>
<feature type="domain" description="Selenoprotein F/M" evidence="7">
    <location>
        <begin position="1"/>
        <end position="70"/>
    </location>
</feature>
<dbReference type="GO" id="GO:0016491">
    <property type="term" value="F:oxidoreductase activity"/>
    <property type="evidence" value="ECO:0007669"/>
    <property type="project" value="TreeGrafter"/>
</dbReference>
<reference evidence="9" key="1">
    <citation type="submission" date="2022-11" db="UniProtKB">
        <authorList>
            <consortium name="WormBaseParasite"/>
        </authorList>
    </citation>
    <scope>IDENTIFICATION</scope>
</reference>
<evidence type="ECO:0000256" key="4">
    <source>
        <dbReference type="ARBA" id="ARBA00022824"/>
    </source>
</evidence>
<evidence type="ECO:0000256" key="6">
    <source>
        <dbReference type="ARBA" id="ARBA00040775"/>
    </source>
</evidence>
<evidence type="ECO:0000256" key="1">
    <source>
        <dbReference type="ARBA" id="ARBA00004319"/>
    </source>
</evidence>
<evidence type="ECO:0000313" key="9">
    <source>
        <dbReference type="WBParaSite" id="nRc.2.0.1.t28457-RA"/>
    </source>
</evidence>
<dbReference type="AlphaFoldDB" id="A0A915JQS2"/>
<dbReference type="InterPro" id="IPR036249">
    <property type="entry name" value="Thioredoxin-like_sf"/>
</dbReference>
<evidence type="ECO:0000259" key="7">
    <source>
        <dbReference type="Pfam" id="PF08806"/>
    </source>
</evidence>
<keyword evidence="8" id="KW-1185">Reference proteome</keyword>
<evidence type="ECO:0000256" key="3">
    <source>
        <dbReference type="ARBA" id="ARBA00022729"/>
    </source>
</evidence>
<comment type="similarity">
    <text evidence="2">Belongs to the selenoprotein M/F family.</text>
</comment>
<name>A0A915JQS2_ROMCU</name>
<dbReference type="PANTHER" id="PTHR13077:SF6">
    <property type="entry name" value="SELENOPROTEIN F"/>
    <property type="match status" value="1"/>
</dbReference>
<sequence>MCRCKFGMFPHITDFINSKDFKIWSGLEHVHKPGALPKLNFLNDDGQVEQSVNIEGWNIDSLKEFLKLKLEF</sequence>
<evidence type="ECO:0000313" key="8">
    <source>
        <dbReference type="Proteomes" id="UP000887565"/>
    </source>
</evidence>
<keyword evidence="5" id="KW-0712">Selenocysteine</keyword>
<dbReference type="InterPro" id="IPR039992">
    <property type="entry name" value="Sep15_SelM"/>
</dbReference>
<dbReference type="Proteomes" id="UP000887565">
    <property type="component" value="Unplaced"/>
</dbReference>
<keyword evidence="4" id="KW-0256">Endoplasmic reticulum</keyword>
<dbReference type="SUPFAM" id="SSF52833">
    <property type="entry name" value="Thioredoxin-like"/>
    <property type="match status" value="1"/>
</dbReference>
<accession>A0A915JQS2</accession>
<dbReference type="Gene3D" id="3.40.30.50">
    <property type="entry name" value="Sep15/SelM thioredoxin-like domain, active-site redox motif"/>
    <property type="match status" value="1"/>
</dbReference>
<dbReference type="InterPro" id="IPR014912">
    <property type="entry name" value="Sep15_SelM_dom"/>
</dbReference>
<dbReference type="PANTHER" id="PTHR13077">
    <property type="entry name" value="SELENOPROTEIN F"/>
    <property type="match status" value="1"/>
</dbReference>
<dbReference type="Pfam" id="PF08806">
    <property type="entry name" value="Sep15_SelM"/>
    <property type="match status" value="1"/>
</dbReference>
<evidence type="ECO:0000256" key="2">
    <source>
        <dbReference type="ARBA" id="ARBA00005742"/>
    </source>
</evidence>
<protein>
    <recommendedName>
        <fullName evidence="6">Selenoprotein F</fullName>
    </recommendedName>
</protein>
<comment type="subcellular location">
    <subcellularLocation>
        <location evidence="1">Endoplasmic reticulum lumen</location>
    </subcellularLocation>
</comment>
<dbReference type="GO" id="GO:0005788">
    <property type="term" value="C:endoplasmic reticulum lumen"/>
    <property type="evidence" value="ECO:0007669"/>
    <property type="project" value="UniProtKB-SubCell"/>
</dbReference>
<dbReference type="InterPro" id="IPR038219">
    <property type="entry name" value="Sep15/SelM_sf"/>
</dbReference>